<feature type="transmembrane region" description="Helical" evidence="5">
    <location>
        <begin position="186"/>
        <end position="214"/>
    </location>
</feature>
<feature type="transmembrane region" description="Helical" evidence="5">
    <location>
        <begin position="226"/>
        <end position="249"/>
    </location>
</feature>
<evidence type="ECO:0000256" key="1">
    <source>
        <dbReference type="ARBA" id="ARBA00004141"/>
    </source>
</evidence>
<dbReference type="PANTHER" id="PTHR43701">
    <property type="entry name" value="MEMBRANE TRANSPORTER PROTEIN MJ0441-RELATED"/>
    <property type="match status" value="1"/>
</dbReference>
<dbReference type="Pfam" id="PF01925">
    <property type="entry name" value="TauE"/>
    <property type="match status" value="2"/>
</dbReference>
<dbReference type="InterPro" id="IPR051598">
    <property type="entry name" value="TSUP/Inactive_protease-like"/>
</dbReference>
<dbReference type="EMBL" id="DTBZ01000110">
    <property type="protein sequence ID" value="HGQ18467.1"/>
    <property type="molecule type" value="Genomic_DNA"/>
</dbReference>
<protein>
    <recommendedName>
        <fullName evidence="5">Probable membrane transporter protein</fullName>
    </recommendedName>
</protein>
<dbReference type="GO" id="GO:0005886">
    <property type="term" value="C:plasma membrane"/>
    <property type="evidence" value="ECO:0007669"/>
    <property type="project" value="UniProtKB-SubCell"/>
</dbReference>
<keyword evidence="3 5" id="KW-1133">Transmembrane helix</keyword>
<feature type="transmembrane region" description="Helical" evidence="5">
    <location>
        <begin position="21"/>
        <end position="40"/>
    </location>
</feature>
<dbReference type="AlphaFoldDB" id="A0A7J3JRW1"/>
<comment type="similarity">
    <text evidence="5">Belongs to the 4-toluene sulfonate uptake permease (TSUP) (TC 2.A.102) family.</text>
</comment>
<organism evidence="7">
    <name type="scientific">Ignisphaera aggregans</name>
    <dbReference type="NCBI Taxonomy" id="334771"/>
    <lineage>
        <taxon>Archaea</taxon>
        <taxon>Thermoproteota</taxon>
        <taxon>Thermoprotei</taxon>
        <taxon>Desulfurococcales</taxon>
        <taxon>Desulfurococcaceae</taxon>
        <taxon>Ignisphaera</taxon>
    </lineage>
</organism>
<keyword evidence="5" id="KW-1003">Cell membrane</keyword>
<feature type="transmembrane region" description="Helical" evidence="5">
    <location>
        <begin position="90"/>
        <end position="111"/>
    </location>
</feature>
<evidence type="ECO:0000256" key="3">
    <source>
        <dbReference type="ARBA" id="ARBA00022989"/>
    </source>
</evidence>
<evidence type="ECO:0000256" key="5">
    <source>
        <dbReference type="RuleBase" id="RU363041"/>
    </source>
</evidence>
<feature type="transmembrane region" description="Helical" evidence="5">
    <location>
        <begin position="60"/>
        <end position="78"/>
    </location>
</feature>
<comment type="caution">
    <text evidence="7">The sequence shown here is derived from an EMBL/GenBank/DDBJ whole genome shotgun (WGS) entry which is preliminary data.</text>
</comment>
<keyword evidence="2 5" id="KW-0812">Transmembrane</keyword>
<keyword evidence="4 5" id="KW-0472">Membrane</keyword>
<reference evidence="7" key="1">
    <citation type="journal article" date="2020" name="mSystems">
        <title>Genome- and Community-Level Interaction Insights into Carbon Utilization and Element Cycling Functions of Hydrothermarchaeota in Hydrothermal Sediment.</title>
        <authorList>
            <person name="Zhou Z."/>
            <person name="Liu Y."/>
            <person name="Xu W."/>
            <person name="Pan J."/>
            <person name="Luo Z.H."/>
            <person name="Li M."/>
        </authorList>
    </citation>
    <scope>NUCLEOTIDE SEQUENCE [LARGE SCALE GENOMIC DNA]</scope>
    <source>
        <strain evidence="6">SpSt-618</strain>
        <strain evidence="7">SpSt-657</strain>
    </source>
</reference>
<name>A0A7J3JRW1_9CREN</name>
<feature type="transmembrane region" description="Helical" evidence="5">
    <location>
        <begin position="153"/>
        <end position="174"/>
    </location>
</feature>
<dbReference type="EMBL" id="DTAI01000219">
    <property type="protein sequence ID" value="HGN37375.1"/>
    <property type="molecule type" value="Genomic_DNA"/>
</dbReference>
<gene>
    <name evidence="6" type="ORF">ENT87_07515</name>
    <name evidence="7" type="ORF">ENU30_05795</name>
</gene>
<comment type="subcellular location">
    <subcellularLocation>
        <location evidence="5">Cell membrane</location>
        <topology evidence="5">Multi-pass membrane protein</topology>
    </subcellularLocation>
    <subcellularLocation>
        <location evidence="1">Membrane</location>
        <topology evidence="1">Multi-pass membrane protein</topology>
    </subcellularLocation>
</comment>
<accession>A0A7J3JRW1</accession>
<evidence type="ECO:0000313" key="6">
    <source>
        <dbReference type="EMBL" id="HGN37375.1"/>
    </source>
</evidence>
<evidence type="ECO:0000313" key="7">
    <source>
        <dbReference type="EMBL" id="HGQ18467.1"/>
    </source>
</evidence>
<dbReference type="InterPro" id="IPR002781">
    <property type="entry name" value="TM_pro_TauE-like"/>
</dbReference>
<dbReference type="PANTHER" id="PTHR43701:SF2">
    <property type="entry name" value="MEMBRANE TRANSPORTER PROTEIN YJNA-RELATED"/>
    <property type="match status" value="1"/>
</dbReference>
<sequence>MCIAIEGTKMVKERGSMMRSLSLASFFGLMIGGVAGLIGVSGGEFRIPVLLHILKQPATTAVAANLFVGLLVVVASLIRRLQLGLLSNHYANIAFAMSMPSIVGAYLGARLIGKFPEKMLRKILVLFLIIVSLKVGIELLIKVPMPSALKLGFVEETLLSALIGLAIGIVAGYFGVAGGEFCIPALIYIFGLDIIDASTLSLLISVPTVASGLLEHHKMKHLNYEARIIAIAMGVSSVTGSLIGASYVSNVDKDLLKVMLGAILISSALRIATKL</sequence>
<evidence type="ECO:0000256" key="4">
    <source>
        <dbReference type="ARBA" id="ARBA00023136"/>
    </source>
</evidence>
<feature type="transmembrane region" description="Helical" evidence="5">
    <location>
        <begin position="123"/>
        <end position="141"/>
    </location>
</feature>
<evidence type="ECO:0000256" key="2">
    <source>
        <dbReference type="ARBA" id="ARBA00022692"/>
    </source>
</evidence>
<proteinExistence type="inferred from homology"/>